<accession>A0AAD5BWP6</accession>
<name>A0AAD5BWP6_AMBAR</name>
<evidence type="ECO:0000313" key="1">
    <source>
        <dbReference type="EMBL" id="KAI7731133.1"/>
    </source>
</evidence>
<protein>
    <submittedName>
        <fullName evidence="1">Uncharacterized protein</fullName>
    </submittedName>
</protein>
<dbReference type="Proteomes" id="UP001206925">
    <property type="component" value="Unassembled WGS sequence"/>
</dbReference>
<reference evidence="1" key="1">
    <citation type="submission" date="2022-06" db="EMBL/GenBank/DDBJ databases">
        <title>Uncovering the hologenomic basis of an extraordinary plant invasion.</title>
        <authorList>
            <person name="Bieker V.C."/>
            <person name="Martin M.D."/>
            <person name="Gilbert T."/>
            <person name="Hodgins K."/>
            <person name="Battlay P."/>
            <person name="Petersen B."/>
            <person name="Wilson J."/>
        </authorList>
    </citation>
    <scope>NUCLEOTIDE SEQUENCE</scope>
    <source>
        <strain evidence="1">AA19_3_7</strain>
        <tissue evidence="1">Leaf</tissue>
    </source>
</reference>
<keyword evidence="2" id="KW-1185">Reference proteome</keyword>
<dbReference type="EMBL" id="JAMZMK010010533">
    <property type="protein sequence ID" value="KAI7731133.1"/>
    <property type="molecule type" value="Genomic_DNA"/>
</dbReference>
<feature type="non-terminal residue" evidence="1">
    <location>
        <position position="160"/>
    </location>
</feature>
<evidence type="ECO:0000313" key="2">
    <source>
        <dbReference type="Proteomes" id="UP001206925"/>
    </source>
</evidence>
<comment type="caution">
    <text evidence="1">The sequence shown here is derived from an EMBL/GenBank/DDBJ whole genome shotgun (WGS) entry which is preliminary data.</text>
</comment>
<proteinExistence type="predicted"/>
<dbReference type="AlphaFoldDB" id="A0AAD5BWP6"/>
<sequence length="160" mass="18141">VLCLRFSAAIVTPMVVPMTPPSHVISIWSSNLLAECADVGGFGSNTESWWCDDGNARMVDGRWRLTVAWQILKMTGAHLQHPMQPWWLTSSRTLSLLSPPGEDFHAIGDIIDDTICARRIERKFLVKTTQDNAKLPPVDKSSHIFRHSRRTPYLIYCQHD</sequence>
<gene>
    <name evidence="1" type="ORF">M8C21_001229</name>
</gene>
<organism evidence="1 2">
    <name type="scientific">Ambrosia artemisiifolia</name>
    <name type="common">Common ragweed</name>
    <dbReference type="NCBI Taxonomy" id="4212"/>
    <lineage>
        <taxon>Eukaryota</taxon>
        <taxon>Viridiplantae</taxon>
        <taxon>Streptophyta</taxon>
        <taxon>Embryophyta</taxon>
        <taxon>Tracheophyta</taxon>
        <taxon>Spermatophyta</taxon>
        <taxon>Magnoliopsida</taxon>
        <taxon>eudicotyledons</taxon>
        <taxon>Gunneridae</taxon>
        <taxon>Pentapetalae</taxon>
        <taxon>asterids</taxon>
        <taxon>campanulids</taxon>
        <taxon>Asterales</taxon>
        <taxon>Asteraceae</taxon>
        <taxon>Asteroideae</taxon>
        <taxon>Heliantheae alliance</taxon>
        <taxon>Heliantheae</taxon>
        <taxon>Ambrosia</taxon>
    </lineage>
</organism>